<dbReference type="RefSeq" id="WP_004967676.1">
    <property type="nucleotide sequence ID" value="NZ_AOLP01000002.1"/>
</dbReference>
<dbReference type="AlphaFoldDB" id="M0JG69"/>
<keyword evidence="2" id="KW-1185">Reference proteome</keyword>
<name>M0JG69_9EURY</name>
<evidence type="ECO:0000313" key="1">
    <source>
        <dbReference type="EMBL" id="EMA07981.1"/>
    </source>
</evidence>
<accession>M0JG69</accession>
<sequence length="148" mass="17197">MPIDIDSDAWSNGSSIDFIEIEIDNLFRNNLDKAFTASEITKWLLEETPQVFPQKLLASSDNAEWARLALVTSRLEKKVWYNHAEVRSIDGDLYYTSTSGGHYPIADLEDKIPRKFDELENKINNESESLKERIDHIEYRIQEEIGYL</sequence>
<evidence type="ECO:0000313" key="2">
    <source>
        <dbReference type="Proteomes" id="UP000011553"/>
    </source>
</evidence>
<proteinExistence type="predicted"/>
<gene>
    <name evidence="1" type="ORF">C438_02632</name>
</gene>
<protein>
    <submittedName>
        <fullName evidence="1">Uncharacterized protein</fullName>
    </submittedName>
</protein>
<comment type="caution">
    <text evidence="1">The sequence shown here is derived from an EMBL/GenBank/DDBJ whole genome shotgun (WGS) entry which is preliminary data.</text>
</comment>
<reference evidence="1 2" key="1">
    <citation type="journal article" date="2014" name="PLoS Genet.">
        <title>Phylogenetically driven sequencing of extremely halophilic archaea reveals strategies for static and dynamic osmo-response.</title>
        <authorList>
            <person name="Becker E.A."/>
            <person name="Seitzer P.M."/>
            <person name="Tritt A."/>
            <person name="Larsen D."/>
            <person name="Krusor M."/>
            <person name="Yao A.I."/>
            <person name="Wu D."/>
            <person name="Madern D."/>
            <person name="Eisen J.A."/>
            <person name="Darling A.E."/>
            <person name="Facciotti M.T."/>
        </authorList>
    </citation>
    <scope>NUCLEOTIDE SEQUENCE [LARGE SCALE GENOMIC DNA]</scope>
    <source>
        <strain evidence="1 2">ATCC 35960</strain>
    </source>
</reference>
<dbReference type="Proteomes" id="UP000011553">
    <property type="component" value="Unassembled WGS sequence"/>
</dbReference>
<dbReference type="EMBL" id="AOLP01000002">
    <property type="protein sequence ID" value="EMA07981.1"/>
    <property type="molecule type" value="Genomic_DNA"/>
</dbReference>
<organism evidence="1 2">
    <name type="scientific">Haloferax denitrificans ATCC 35960</name>
    <dbReference type="NCBI Taxonomy" id="662478"/>
    <lineage>
        <taxon>Archaea</taxon>
        <taxon>Methanobacteriati</taxon>
        <taxon>Methanobacteriota</taxon>
        <taxon>Stenosarchaea group</taxon>
        <taxon>Halobacteria</taxon>
        <taxon>Halobacteriales</taxon>
        <taxon>Haloferacaceae</taxon>
        <taxon>Haloferax</taxon>
    </lineage>
</organism>